<dbReference type="GO" id="GO:0004573">
    <property type="term" value="F:Glc3Man9GlcNAc2 oligosaccharide glucosidase activity"/>
    <property type="evidence" value="ECO:0007669"/>
    <property type="project" value="InterPro"/>
</dbReference>
<reference evidence="2" key="1">
    <citation type="submission" date="2021-04" db="EMBL/GenBank/DDBJ databases">
        <title>Genome based classification of Actinospica acidithermotolerans sp. nov., an actinobacterium isolated from an Indonesian hot spring.</title>
        <authorList>
            <person name="Kusuma A.B."/>
            <person name="Putra K.E."/>
            <person name="Nafisah S."/>
            <person name="Loh J."/>
            <person name="Nouioui I."/>
            <person name="Goodfellow M."/>
        </authorList>
    </citation>
    <scope>NUCLEOTIDE SEQUENCE</scope>
    <source>
        <strain evidence="2">MGRD01-02</strain>
    </source>
</reference>
<dbReference type="SUPFAM" id="SSF48208">
    <property type="entry name" value="Six-hairpin glycosidases"/>
    <property type="match status" value="1"/>
</dbReference>
<dbReference type="AlphaFoldDB" id="A0A941EBW8"/>
<protein>
    <submittedName>
        <fullName evidence="2">Glucosidase</fullName>
    </submittedName>
</protein>
<name>A0A941EBW8_9ACTN</name>
<comment type="caution">
    <text evidence="2">The sequence shown here is derived from an EMBL/GenBank/DDBJ whole genome shotgun (WGS) entry which is preliminary data.</text>
</comment>
<keyword evidence="3" id="KW-1185">Reference proteome</keyword>
<accession>A0A941EBW8</accession>
<dbReference type="PANTHER" id="PTHR10412:SF10">
    <property type="entry name" value="GLYCOSYL HYDROLASE FAMILY 63 C-TERMINAL DOMAIN-CONTAINING PROTEIN"/>
    <property type="match status" value="1"/>
</dbReference>
<evidence type="ECO:0000259" key="1">
    <source>
        <dbReference type="Pfam" id="PF22422"/>
    </source>
</evidence>
<dbReference type="Proteomes" id="UP000676325">
    <property type="component" value="Unassembled WGS sequence"/>
</dbReference>
<evidence type="ECO:0000313" key="3">
    <source>
        <dbReference type="Proteomes" id="UP000676325"/>
    </source>
</evidence>
<gene>
    <name evidence="2" type="ORF">KDK95_20170</name>
</gene>
<dbReference type="Pfam" id="PF22422">
    <property type="entry name" value="MGH1-like_GH"/>
    <property type="match status" value="2"/>
</dbReference>
<dbReference type="RefSeq" id="WP_212519771.1">
    <property type="nucleotide sequence ID" value="NZ_JAGSOH010000061.1"/>
</dbReference>
<dbReference type="Gene3D" id="1.50.10.10">
    <property type="match status" value="1"/>
</dbReference>
<dbReference type="InterPro" id="IPR008928">
    <property type="entry name" value="6-hairpin_glycosidase_sf"/>
</dbReference>
<sequence length="863" mass="97038">MAEQTPERRRLAQADAGAGSWRGWGPYLSERAWGSVREDYSADGDAWSYFPFDHARSRVYRWSEDGLAGLSNLNQDWCFALAFWNGRDPILKERAFGLGNAEGNHGEDAKDYWWYEDATPTGSWLSWRYHYPQAEFPYARLRAENAGRSKELGEFELVDTGVFDEDRYFVITADYAKASPQAYAIRLTVANQGPEAATLHVLPHLWLRNMWAWGRAADIEDAVDAGLVGISGAPGRLSARHPHFSPVTLADASGLNPEALLCDNETNAALLFGGENASDYPKDGIGDHVVHGAASVNPAMEGTKGALHYVLELAPGEERTLHLTLMAEEADGPYGDADAVEAVLVERKKEADAFYAEVAPADASAQDARIMRQAYSGLIWAKQFYHYDVHRWAEGDPAQPVAPAHRAHDRNHSWSHLWARDILLMPDPWEYPWFAAWDLAFHCVAMAGVDPGFAKDQLFTFLSQRYQHPNGKFPAYEWDFDDVNPPVLAWASLLVYRANGHDLEFLRACFHKLLLDFTFWVNRKDAEENNIFEGGFLGLDNIGPFDRSKLPVDGVLEQSDGTGWMGFYCLAMLEISIELALHDPIYEEMCGKFAEHYAYIAAAINDHGLWDEQDGFFYDRLRRGDGSALVLRVRSMVGVIPLLASLPVDRATLERLPRFKRHLEEFTTRRPEYVRAICRPHSGGGILFSLVNPEQAERVMTRIADPAEFRSPYGLRSLSRAHLDKPFEADLDNGVHAAVDYEPGESRSGLFGGNSNWRGPVWMPMNFLMVHTIEKILGALEGMPTKVDRRELATQLREGLIGLFRADDRGIRPVLGEVPLFQGDPRWSERPWFYEYFHGDTGRGLGAAHQTGWTALVAELIRS</sequence>
<dbReference type="InterPro" id="IPR012341">
    <property type="entry name" value="6hp_glycosidase-like_sf"/>
</dbReference>
<feature type="domain" description="Mannosylglycerate hydrolase MGH1-like glycoside hydrolase" evidence="1">
    <location>
        <begin position="687"/>
        <end position="851"/>
    </location>
</feature>
<dbReference type="EMBL" id="JAGSOH010000061">
    <property type="protein sequence ID" value="MBR7828636.1"/>
    <property type="molecule type" value="Genomic_DNA"/>
</dbReference>
<dbReference type="InterPro" id="IPR004888">
    <property type="entry name" value="Glycoside_hydrolase_63"/>
</dbReference>
<dbReference type="InterPro" id="IPR054491">
    <property type="entry name" value="MGH1-like_GH"/>
</dbReference>
<evidence type="ECO:0000313" key="2">
    <source>
        <dbReference type="EMBL" id="MBR7828636.1"/>
    </source>
</evidence>
<organism evidence="2 3">
    <name type="scientific">Actinospica acidithermotolerans</name>
    <dbReference type="NCBI Taxonomy" id="2828514"/>
    <lineage>
        <taxon>Bacteria</taxon>
        <taxon>Bacillati</taxon>
        <taxon>Actinomycetota</taxon>
        <taxon>Actinomycetes</taxon>
        <taxon>Catenulisporales</taxon>
        <taxon>Actinospicaceae</taxon>
        <taxon>Actinospica</taxon>
    </lineage>
</organism>
<dbReference type="GO" id="GO:0009311">
    <property type="term" value="P:oligosaccharide metabolic process"/>
    <property type="evidence" value="ECO:0007669"/>
    <property type="project" value="InterPro"/>
</dbReference>
<feature type="domain" description="Mannosylglycerate hydrolase MGH1-like glycoside hydrolase" evidence="1">
    <location>
        <begin position="431"/>
        <end position="529"/>
    </location>
</feature>
<dbReference type="PANTHER" id="PTHR10412">
    <property type="entry name" value="MANNOSYL-OLIGOSACCHARIDE GLUCOSIDASE"/>
    <property type="match status" value="1"/>
</dbReference>
<proteinExistence type="predicted"/>